<dbReference type="Gene3D" id="2.60.40.1520">
    <property type="entry name" value="Hemocyanin, C-terminal domain"/>
    <property type="match status" value="1"/>
</dbReference>
<reference evidence="6" key="1">
    <citation type="submission" date="2022-01" db="EMBL/GenBank/DDBJ databases">
        <authorList>
            <person name="King R."/>
        </authorList>
    </citation>
    <scope>NUCLEOTIDE SEQUENCE</scope>
</reference>
<dbReference type="AlphaFoldDB" id="A0A9N9WVV2"/>
<evidence type="ECO:0000313" key="6">
    <source>
        <dbReference type="EMBL" id="CAG9807966.1"/>
    </source>
</evidence>
<evidence type="ECO:0000259" key="4">
    <source>
        <dbReference type="Pfam" id="PF03722"/>
    </source>
</evidence>
<keyword evidence="7" id="KW-1185">Reference proteome</keyword>
<feature type="domain" description="Hemocyanin N-terminal" evidence="4">
    <location>
        <begin position="30"/>
        <end position="151"/>
    </location>
</feature>
<evidence type="ECO:0000313" key="7">
    <source>
        <dbReference type="Proteomes" id="UP001153620"/>
    </source>
</evidence>
<dbReference type="Gene3D" id="1.10.1280.10">
    <property type="entry name" value="Di-copper center containing domain from catechol oxidase"/>
    <property type="match status" value="1"/>
</dbReference>
<dbReference type="InterPro" id="IPR005203">
    <property type="entry name" value="Hemocyanin_C"/>
</dbReference>
<organism evidence="6 7">
    <name type="scientific">Chironomus riparius</name>
    <dbReference type="NCBI Taxonomy" id="315576"/>
    <lineage>
        <taxon>Eukaryota</taxon>
        <taxon>Metazoa</taxon>
        <taxon>Ecdysozoa</taxon>
        <taxon>Arthropoda</taxon>
        <taxon>Hexapoda</taxon>
        <taxon>Insecta</taxon>
        <taxon>Pterygota</taxon>
        <taxon>Neoptera</taxon>
        <taxon>Endopterygota</taxon>
        <taxon>Diptera</taxon>
        <taxon>Nematocera</taxon>
        <taxon>Chironomoidea</taxon>
        <taxon>Chironomidae</taxon>
        <taxon>Chironominae</taxon>
        <taxon>Chironomus</taxon>
    </lineage>
</organism>
<proteinExistence type="predicted"/>
<dbReference type="GO" id="GO:0005615">
    <property type="term" value="C:extracellular space"/>
    <property type="evidence" value="ECO:0007669"/>
    <property type="project" value="UniProtKB-ARBA"/>
</dbReference>
<dbReference type="Pfam" id="PF03723">
    <property type="entry name" value="Hemocyanin_C"/>
    <property type="match status" value="1"/>
</dbReference>
<dbReference type="InterPro" id="IPR014756">
    <property type="entry name" value="Ig_E-set"/>
</dbReference>
<evidence type="ECO:0000259" key="3">
    <source>
        <dbReference type="Pfam" id="PF00372"/>
    </source>
</evidence>
<accession>A0A9N9WVV2</accession>
<dbReference type="Pfam" id="PF00372">
    <property type="entry name" value="Hemocyanin_M"/>
    <property type="match status" value="1"/>
</dbReference>
<keyword evidence="2" id="KW-0732">Signal</keyword>
<dbReference type="Pfam" id="PF03722">
    <property type="entry name" value="Hemocyanin_N"/>
    <property type="match status" value="1"/>
</dbReference>
<dbReference type="PRINTS" id="PR00187">
    <property type="entry name" value="HAEMOCYANIN"/>
</dbReference>
<dbReference type="InterPro" id="IPR005204">
    <property type="entry name" value="Hemocyanin_N"/>
</dbReference>
<reference evidence="6" key="2">
    <citation type="submission" date="2022-10" db="EMBL/GenBank/DDBJ databases">
        <authorList>
            <consortium name="ENA_rothamsted_submissions"/>
            <consortium name="culmorum"/>
            <person name="King R."/>
        </authorList>
    </citation>
    <scope>NUCLEOTIDE SEQUENCE</scope>
</reference>
<dbReference type="Proteomes" id="UP001153620">
    <property type="component" value="Chromosome 3"/>
</dbReference>
<feature type="chain" id="PRO_5040516331" evidence="2">
    <location>
        <begin position="17"/>
        <end position="695"/>
    </location>
</feature>
<dbReference type="InterPro" id="IPR008922">
    <property type="entry name" value="Di-copper_centre_dom_sf"/>
</dbReference>
<dbReference type="InterPro" id="IPR013788">
    <property type="entry name" value="Hemocyanin/hexamerin"/>
</dbReference>
<dbReference type="EMBL" id="OU895879">
    <property type="protein sequence ID" value="CAG9807966.1"/>
    <property type="molecule type" value="Genomic_DNA"/>
</dbReference>
<dbReference type="SUPFAM" id="SSF48056">
    <property type="entry name" value="Di-copper centre-containing domain"/>
    <property type="match status" value="1"/>
</dbReference>
<evidence type="ECO:0000256" key="1">
    <source>
        <dbReference type="ARBA" id="ARBA00022761"/>
    </source>
</evidence>
<name>A0A9N9WVV2_9DIPT</name>
<feature type="domain" description="Hemocyanin C-terminal" evidence="5">
    <location>
        <begin position="436"/>
        <end position="685"/>
    </location>
</feature>
<evidence type="ECO:0000256" key="2">
    <source>
        <dbReference type="SAM" id="SignalP"/>
    </source>
</evidence>
<dbReference type="GO" id="GO:0097009">
    <property type="term" value="P:energy homeostasis"/>
    <property type="evidence" value="ECO:0007669"/>
    <property type="project" value="UniProtKB-ARBA"/>
</dbReference>
<dbReference type="SUPFAM" id="SSF48050">
    <property type="entry name" value="Hemocyanin, N-terminal domain"/>
    <property type="match status" value="1"/>
</dbReference>
<dbReference type="GO" id="GO:0045735">
    <property type="term" value="F:nutrient reservoir activity"/>
    <property type="evidence" value="ECO:0007669"/>
    <property type="project" value="UniProtKB-KW"/>
</dbReference>
<feature type="signal peptide" evidence="2">
    <location>
        <begin position="1"/>
        <end position="16"/>
    </location>
</feature>
<dbReference type="PANTHER" id="PTHR11511:SF5">
    <property type="entry name" value="FAT-BODY PROTEIN 1-RELATED"/>
    <property type="match status" value="1"/>
</dbReference>
<evidence type="ECO:0000259" key="5">
    <source>
        <dbReference type="Pfam" id="PF03723"/>
    </source>
</evidence>
<dbReference type="InterPro" id="IPR000896">
    <property type="entry name" value="Hemocyanin/hexamerin_mid_dom"/>
</dbReference>
<dbReference type="OrthoDB" id="6371642at2759"/>
<feature type="domain" description="Hemocyanin middle" evidence="3">
    <location>
        <begin position="157"/>
        <end position="427"/>
    </location>
</feature>
<sequence>MRLCVLFVVLITTVTARYMTNEVKYADSDFMVKQKAIFEIFANIWQPEIHNSYYDEAKNFNYLTIKDKITNEHAFECFSNCYEKGFIGMEDIFSPLQKEHNHQMLAVFKMLYYAKDWDAFYNFMVWARFNINPGMFIQAVTMAVLHRDDFAGYILPAIYEISPYYFFNSYVITKARRIEMMGYESMEKVGNVHTYTIPMNYTNYYIKTNPESKLAYFMEDMGLNSYYYYWNMDYYGYLGGDQYDLKKDRRGEFYMYQIRQILARYYLERLSVGLGEIPEINFWSTINTGYTSNLMFYNGVNFPTRTNYYMMHLNSDNSRYVDHLFGLERRIFDAIDSGYFLKPNGEKMMLDKPESIEYLGNLIQNNKDTMGNTYFYGLLETFGRKLLSGSFESIESFTRIPGVMELFETAMRDPMFYVFYKRITFFYEAFINKMPRYKKSDLVFDGVKFESVEMDKLLTYFDMFTADITNAVDVALDTQDNIKSKVEFKAQVPRLNHVPFNVHMKLTSNKVQKAVITMFVGPKYDSFGKYIDFTQNRNNYWEIDRWIVDLKKGANVIDRKSTEFSWFVKDRTTYYELYKGLMTAINGGDKFPLDMSEAHCGFPSRLMLPRGRVGGLPVQFFFMVYPYHAPSVERFTGFDPSVSCGVGSGARYLDSMPFGYPFNRQFEYHFKLTENMILHETFIHHKANDEIMVPY</sequence>
<dbReference type="PANTHER" id="PTHR11511">
    <property type="entry name" value="LARVAL STORAGE PROTEIN/PHENOLOXIDASE"/>
    <property type="match status" value="1"/>
</dbReference>
<protein>
    <submittedName>
        <fullName evidence="6">Uncharacterized protein</fullName>
    </submittedName>
</protein>
<dbReference type="InterPro" id="IPR037020">
    <property type="entry name" value="Hemocyanin_C_sf"/>
</dbReference>
<gene>
    <name evidence="6" type="ORF">CHIRRI_LOCUS10812</name>
</gene>
<dbReference type="PROSITE" id="PS00210">
    <property type="entry name" value="HEMOCYANIN_2"/>
    <property type="match status" value="1"/>
</dbReference>
<dbReference type="InterPro" id="IPR036697">
    <property type="entry name" value="Hemocyanin_N_sf"/>
</dbReference>
<dbReference type="Gene3D" id="1.20.1370.10">
    <property type="entry name" value="Hemocyanin, N-terminal domain"/>
    <property type="match status" value="1"/>
</dbReference>
<keyword evidence="1" id="KW-0758">Storage protein</keyword>
<dbReference type="SUPFAM" id="SSF81296">
    <property type="entry name" value="E set domains"/>
    <property type="match status" value="1"/>
</dbReference>